<proteinExistence type="predicted"/>
<comment type="caution">
    <text evidence="1">The sequence shown here is derived from an EMBL/GenBank/DDBJ whole genome shotgun (WGS) entry which is preliminary data.</text>
</comment>
<accession>A0ABD5H5Y5</accession>
<gene>
    <name evidence="1" type="ORF">RYZ90_24660</name>
</gene>
<protein>
    <submittedName>
        <fullName evidence="1">Uncharacterized protein</fullName>
    </submittedName>
</protein>
<evidence type="ECO:0000313" key="1">
    <source>
        <dbReference type="EMBL" id="MDW2637034.1"/>
    </source>
</evidence>
<dbReference type="EMBL" id="JAWPAZ010000018">
    <property type="protein sequence ID" value="MDW2637034.1"/>
    <property type="molecule type" value="Genomic_DNA"/>
</dbReference>
<sequence>MVERSGSAREVAPEARWLRLVGGGLFVFREWPIWSEMMVLRVVPHRQK</sequence>
<name>A0ABD5H5Y5_9ENTR</name>
<dbReference type="AlphaFoldDB" id="A0ABD5H5Y5"/>
<dbReference type="Proteomes" id="UP001269984">
    <property type="component" value="Unassembled WGS sequence"/>
</dbReference>
<dbReference type="RefSeq" id="WP_318061967.1">
    <property type="nucleotide sequence ID" value="NZ_JAWPAZ010000018.1"/>
</dbReference>
<organism evidence="1 2">
    <name type="scientific">Citrobacter portucalensis</name>
    <dbReference type="NCBI Taxonomy" id="1639133"/>
    <lineage>
        <taxon>Bacteria</taxon>
        <taxon>Pseudomonadati</taxon>
        <taxon>Pseudomonadota</taxon>
        <taxon>Gammaproteobacteria</taxon>
        <taxon>Enterobacterales</taxon>
        <taxon>Enterobacteriaceae</taxon>
        <taxon>Citrobacter</taxon>
        <taxon>Citrobacter freundii complex</taxon>
    </lineage>
</organism>
<evidence type="ECO:0000313" key="2">
    <source>
        <dbReference type="Proteomes" id="UP001269984"/>
    </source>
</evidence>
<reference evidence="1 2" key="1">
    <citation type="submission" date="2023-10" db="EMBL/GenBank/DDBJ databases">
        <title>Fecal carriage and genetic characteristics of carbapenem-resistant Enterobacterales among healthy adults from four provinces of China.</title>
        <authorList>
            <person name="Li Y."/>
            <person name="Zhang R."/>
        </authorList>
    </citation>
    <scope>NUCLEOTIDE SEQUENCE [LARGE SCALE GENOMIC DNA]</scope>
    <source>
        <strain evidence="1 2">HN-71</strain>
    </source>
</reference>